<dbReference type="Pfam" id="PF07690">
    <property type="entry name" value="MFS_1"/>
    <property type="match status" value="2"/>
</dbReference>
<dbReference type="InterPro" id="IPR036259">
    <property type="entry name" value="MFS_trans_sf"/>
</dbReference>
<evidence type="ECO:0000256" key="4">
    <source>
        <dbReference type="ARBA" id="ARBA00023136"/>
    </source>
</evidence>
<evidence type="ECO:0000259" key="7">
    <source>
        <dbReference type="PROSITE" id="PS50850"/>
    </source>
</evidence>
<name>A0A9X2J2N2_9SPHN</name>
<sequence>MSHQTPHDCDPRAASAADTAPSGNQSHPRSVLIMSVLASSLAFIDGSIVTVALPAIRADLDASAAAIQWVVNAYFLPLAALLLIGGALGDHYGRKTMLMLGTALFGAASLLCALVPTLEALIIGRAGQGIGGALLLPNSLALLNGAFAGEARGRAVGTWAAAGAIGGAVAPLAGGWIVENYAWPAIFWLLVPLSIAAITIALTRVDEVTSGDTNSIDWPGAATATIGLGGIALALTFWSEGGSITTNVVTAGIVGLGFLAFFLKIERAAGDHAMMPLGLFGGQCVVALNLLTFLLYGALGALLLILPYLLIESGGYSETLAGLAIMPFPLIIGLGSPIMGGIAERIGARLPLTIGPLVVAGGLLLGMRISEGSDYWTTVLPAIAVVGIGMALAVAPLTSAVMAAVEERYTGTASGLNNAVSRTGNLIAVALMGGVLSLTGSALFGGFHDALLAMAAAAALAGVVAWFGLSNLNIAKD</sequence>
<evidence type="ECO:0000256" key="6">
    <source>
        <dbReference type="SAM" id="Phobius"/>
    </source>
</evidence>
<evidence type="ECO:0000256" key="2">
    <source>
        <dbReference type="ARBA" id="ARBA00022692"/>
    </source>
</evidence>
<evidence type="ECO:0000256" key="1">
    <source>
        <dbReference type="ARBA" id="ARBA00004141"/>
    </source>
</evidence>
<keyword evidence="9" id="KW-1185">Reference proteome</keyword>
<feature type="transmembrane region" description="Helical" evidence="6">
    <location>
        <begin position="183"/>
        <end position="203"/>
    </location>
</feature>
<dbReference type="Gene3D" id="1.20.1720.10">
    <property type="entry name" value="Multidrug resistance protein D"/>
    <property type="match status" value="1"/>
</dbReference>
<feature type="transmembrane region" description="Helical" evidence="6">
    <location>
        <begin position="350"/>
        <end position="370"/>
    </location>
</feature>
<feature type="domain" description="Major facilitator superfamily (MFS) profile" evidence="7">
    <location>
        <begin position="31"/>
        <end position="473"/>
    </location>
</feature>
<feature type="transmembrane region" description="Helical" evidence="6">
    <location>
        <begin position="215"/>
        <end position="238"/>
    </location>
</feature>
<dbReference type="EMBL" id="JAMSHT010000001">
    <property type="protein sequence ID" value="MCM8556466.1"/>
    <property type="molecule type" value="Genomic_DNA"/>
</dbReference>
<evidence type="ECO:0000256" key="5">
    <source>
        <dbReference type="SAM" id="MobiDB-lite"/>
    </source>
</evidence>
<dbReference type="PANTHER" id="PTHR42718">
    <property type="entry name" value="MAJOR FACILITATOR SUPERFAMILY MULTIDRUG TRANSPORTER MFSC"/>
    <property type="match status" value="1"/>
</dbReference>
<feature type="transmembrane region" description="Helical" evidence="6">
    <location>
        <begin position="323"/>
        <end position="343"/>
    </location>
</feature>
<dbReference type="RefSeq" id="WP_252111692.1">
    <property type="nucleotide sequence ID" value="NZ_JAMSHT010000001.1"/>
</dbReference>
<dbReference type="PANTHER" id="PTHR42718:SF42">
    <property type="entry name" value="EXPORT PROTEIN"/>
    <property type="match status" value="1"/>
</dbReference>
<accession>A0A9X2J2N2</accession>
<dbReference type="AlphaFoldDB" id="A0A9X2J2N2"/>
<dbReference type="Gene3D" id="1.20.1250.20">
    <property type="entry name" value="MFS general substrate transporter like domains"/>
    <property type="match status" value="1"/>
</dbReference>
<feature type="transmembrane region" description="Helical" evidence="6">
    <location>
        <begin position="62"/>
        <end position="84"/>
    </location>
</feature>
<comment type="caution">
    <text evidence="8">The sequence shown here is derived from an EMBL/GenBank/DDBJ whole genome shotgun (WGS) entry which is preliminary data.</text>
</comment>
<dbReference type="GO" id="GO:0022857">
    <property type="term" value="F:transmembrane transporter activity"/>
    <property type="evidence" value="ECO:0007669"/>
    <property type="project" value="InterPro"/>
</dbReference>
<dbReference type="GO" id="GO:0016020">
    <property type="term" value="C:membrane"/>
    <property type="evidence" value="ECO:0007669"/>
    <property type="project" value="UniProtKB-SubCell"/>
</dbReference>
<feature type="transmembrane region" description="Helical" evidence="6">
    <location>
        <begin position="284"/>
        <end position="311"/>
    </location>
</feature>
<feature type="transmembrane region" description="Helical" evidence="6">
    <location>
        <begin position="450"/>
        <end position="469"/>
    </location>
</feature>
<dbReference type="InterPro" id="IPR011701">
    <property type="entry name" value="MFS"/>
</dbReference>
<feature type="transmembrane region" description="Helical" evidence="6">
    <location>
        <begin position="31"/>
        <end position="56"/>
    </location>
</feature>
<reference evidence="8" key="1">
    <citation type="submission" date="2022-06" db="EMBL/GenBank/DDBJ databases">
        <title>Sphingomicrobium sedimins sp. nov., a marine bacterium isolated from tidal flat.</title>
        <authorList>
            <person name="Kim C.-H."/>
            <person name="Yoo Y."/>
            <person name="Kim J.-J."/>
        </authorList>
    </citation>
    <scope>NUCLEOTIDE SEQUENCE</scope>
    <source>
        <strain evidence="8">GRR-S6-50</strain>
    </source>
</reference>
<feature type="transmembrane region" description="Helical" evidence="6">
    <location>
        <begin position="96"/>
        <end position="116"/>
    </location>
</feature>
<keyword evidence="4 6" id="KW-0472">Membrane</keyword>
<feature type="compositionally biased region" description="Basic and acidic residues" evidence="5">
    <location>
        <begin position="1"/>
        <end position="11"/>
    </location>
</feature>
<feature type="transmembrane region" description="Helical" evidence="6">
    <location>
        <begin position="426"/>
        <end position="444"/>
    </location>
</feature>
<protein>
    <submittedName>
        <fullName evidence="8">MFS transporter</fullName>
    </submittedName>
</protein>
<dbReference type="InterPro" id="IPR020846">
    <property type="entry name" value="MFS_dom"/>
</dbReference>
<feature type="transmembrane region" description="Helical" evidence="6">
    <location>
        <begin position="382"/>
        <end position="405"/>
    </location>
</feature>
<feature type="transmembrane region" description="Helical" evidence="6">
    <location>
        <begin position="244"/>
        <end position="263"/>
    </location>
</feature>
<feature type="transmembrane region" description="Helical" evidence="6">
    <location>
        <begin position="155"/>
        <end position="177"/>
    </location>
</feature>
<proteinExistence type="predicted"/>
<organism evidence="8 9">
    <name type="scientific">Sphingomicrobium sediminis</name>
    <dbReference type="NCBI Taxonomy" id="2950949"/>
    <lineage>
        <taxon>Bacteria</taxon>
        <taxon>Pseudomonadati</taxon>
        <taxon>Pseudomonadota</taxon>
        <taxon>Alphaproteobacteria</taxon>
        <taxon>Sphingomonadales</taxon>
        <taxon>Sphingomonadaceae</taxon>
        <taxon>Sphingomicrobium</taxon>
    </lineage>
</organism>
<dbReference type="CDD" id="cd17321">
    <property type="entry name" value="MFS_MMR_MDR_like"/>
    <property type="match status" value="1"/>
</dbReference>
<keyword evidence="2 6" id="KW-0812">Transmembrane</keyword>
<dbReference type="SUPFAM" id="SSF103473">
    <property type="entry name" value="MFS general substrate transporter"/>
    <property type="match status" value="1"/>
</dbReference>
<comment type="subcellular location">
    <subcellularLocation>
        <location evidence="1">Membrane</location>
        <topology evidence="1">Multi-pass membrane protein</topology>
    </subcellularLocation>
</comment>
<dbReference type="PROSITE" id="PS50850">
    <property type="entry name" value="MFS"/>
    <property type="match status" value="1"/>
</dbReference>
<evidence type="ECO:0000256" key="3">
    <source>
        <dbReference type="ARBA" id="ARBA00022989"/>
    </source>
</evidence>
<dbReference type="Proteomes" id="UP001155128">
    <property type="component" value="Unassembled WGS sequence"/>
</dbReference>
<evidence type="ECO:0000313" key="8">
    <source>
        <dbReference type="EMBL" id="MCM8556466.1"/>
    </source>
</evidence>
<gene>
    <name evidence="8" type="ORF">NDO55_01360</name>
</gene>
<feature type="transmembrane region" description="Helical" evidence="6">
    <location>
        <begin position="122"/>
        <end position="143"/>
    </location>
</feature>
<feature type="region of interest" description="Disordered" evidence="5">
    <location>
        <begin position="1"/>
        <end position="26"/>
    </location>
</feature>
<evidence type="ECO:0000313" key="9">
    <source>
        <dbReference type="Proteomes" id="UP001155128"/>
    </source>
</evidence>
<keyword evidence="3 6" id="KW-1133">Transmembrane helix</keyword>